<dbReference type="EMBL" id="ML977370">
    <property type="protein sequence ID" value="KAF2105882.1"/>
    <property type="molecule type" value="Genomic_DNA"/>
</dbReference>
<reference evidence="1" key="1">
    <citation type="journal article" date="2020" name="Stud. Mycol.">
        <title>101 Dothideomycetes genomes: a test case for predicting lifestyles and emergence of pathogens.</title>
        <authorList>
            <person name="Haridas S."/>
            <person name="Albert R."/>
            <person name="Binder M."/>
            <person name="Bloem J."/>
            <person name="Labutti K."/>
            <person name="Salamov A."/>
            <person name="Andreopoulos B."/>
            <person name="Baker S."/>
            <person name="Barry K."/>
            <person name="Bills G."/>
            <person name="Bluhm B."/>
            <person name="Cannon C."/>
            <person name="Castanera R."/>
            <person name="Culley D."/>
            <person name="Daum C."/>
            <person name="Ezra D."/>
            <person name="Gonzalez J."/>
            <person name="Henrissat B."/>
            <person name="Kuo A."/>
            <person name="Liang C."/>
            <person name="Lipzen A."/>
            <person name="Lutzoni F."/>
            <person name="Magnuson J."/>
            <person name="Mondo S."/>
            <person name="Nolan M."/>
            <person name="Ohm R."/>
            <person name="Pangilinan J."/>
            <person name="Park H.-J."/>
            <person name="Ramirez L."/>
            <person name="Alfaro M."/>
            <person name="Sun H."/>
            <person name="Tritt A."/>
            <person name="Yoshinaga Y."/>
            <person name="Zwiers L.-H."/>
            <person name="Turgeon B."/>
            <person name="Goodwin S."/>
            <person name="Spatafora J."/>
            <person name="Crous P."/>
            <person name="Grigoriev I."/>
        </authorList>
    </citation>
    <scope>NUCLEOTIDE SEQUENCE</scope>
    <source>
        <strain evidence="1">CBS 627.86</strain>
    </source>
</reference>
<organism evidence="1 2">
    <name type="scientific">Lophiotrema nucula</name>
    <dbReference type="NCBI Taxonomy" id="690887"/>
    <lineage>
        <taxon>Eukaryota</taxon>
        <taxon>Fungi</taxon>
        <taxon>Dikarya</taxon>
        <taxon>Ascomycota</taxon>
        <taxon>Pezizomycotina</taxon>
        <taxon>Dothideomycetes</taxon>
        <taxon>Pleosporomycetidae</taxon>
        <taxon>Pleosporales</taxon>
        <taxon>Lophiotremataceae</taxon>
        <taxon>Lophiotrema</taxon>
    </lineage>
</organism>
<keyword evidence="2" id="KW-1185">Reference proteome</keyword>
<evidence type="ECO:0000313" key="1">
    <source>
        <dbReference type="EMBL" id="KAF2105882.1"/>
    </source>
</evidence>
<gene>
    <name evidence="1" type="ORF">BDV96DRAFT_607897</name>
</gene>
<dbReference type="AlphaFoldDB" id="A0A6A5YF09"/>
<evidence type="ECO:0000313" key="2">
    <source>
        <dbReference type="Proteomes" id="UP000799770"/>
    </source>
</evidence>
<proteinExistence type="predicted"/>
<accession>A0A6A5YF09</accession>
<dbReference type="Proteomes" id="UP000799770">
    <property type="component" value="Unassembled WGS sequence"/>
</dbReference>
<name>A0A6A5YF09_9PLEO</name>
<dbReference type="OrthoDB" id="3795413at2759"/>
<sequence length="200" mass="23752">MSSMLAWLSTKLSPESVITEEEKIRAIRVLSDSDDWIRRRPFKYDAPEDLERRESQMQYHRQSAIDFWEEERLFRRTIVAKERENLLQLHGEIERHSVITQIRIRLPPEIRDMVYGYIATEHHVSFGEDYFKQCPRSYLYSVARIADSTFEYPWFRFGNLGLEVEKELAEDLFRTAVFDFSPLSSSYNIPSILRNSTTGD</sequence>
<protein>
    <submittedName>
        <fullName evidence="1">Uncharacterized protein</fullName>
    </submittedName>
</protein>